<name>A0A5B8UTS1_9SPHI</name>
<sequence>MKITLPLRQLPVSSIDRHQLLSDYFSGMEIGIELRHDVVEISIDWPAIESFYIDPDLLEGLKWWQEGCKVRDIPFAVRQNPNYQLSLNDNWTLFAWSKWYAELIKKKPRTDEIIILHVDDHRDCMPPLLFHQDDHQYFDPLAESEVNLASPISVENAIKSGSIAVGSFMPLFFHQFSKLQFRHLLPTYRIPHAYKKGIIKKSLTNDDLLCQTCVRPSLGFESNELSSGIIYDPTDDLAAFLSEIPTDIPILLHVDMDYFNNRFDGDSDWEGHRYIHNPSKANVLRRVREVFVAIMNQIPKSQLEDITIALSPGFYPADLWKESMEIIDELLND</sequence>
<reference evidence="1 2" key="1">
    <citation type="journal article" date="2017" name="Curr. Microbiol.">
        <title>Mucilaginibacter ginsenosidivorans sp. nov., Isolated from Soil of Ginseng Field.</title>
        <authorList>
            <person name="Kim M.M."/>
            <person name="Siddiqi M.Z."/>
            <person name="Im W.T."/>
        </authorList>
    </citation>
    <scope>NUCLEOTIDE SEQUENCE [LARGE SCALE GENOMIC DNA]</scope>
    <source>
        <strain evidence="1 2">Gsoil 3017</strain>
    </source>
</reference>
<protein>
    <submittedName>
        <fullName evidence="1">Uncharacterized protein</fullName>
    </submittedName>
</protein>
<dbReference type="KEGG" id="mgin:FRZ54_07385"/>
<evidence type="ECO:0000313" key="2">
    <source>
        <dbReference type="Proteomes" id="UP000321479"/>
    </source>
</evidence>
<accession>A0A5B8UTS1</accession>
<organism evidence="1 2">
    <name type="scientific">Mucilaginibacter ginsenosidivorans</name>
    <dbReference type="NCBI Taxonomy" id="398053"/>
    <lineage>
        <taxon>Bacteria</taxon>
        <taxon>Pseudomonadati</taxon>
        <taxon>Bacteroidota</taxon>
        <taxon>Sphingobacteriia</taxon>
        <taxon>Sphingobacteriales</taxon>
        <taxon>Sphingobacteriaceae</taxon>
        <taxon>Mucilaginibacter</taxon>
    </lineage>
</organism>
<dbReference type="Proteomes" id="UP000321479">
    <property type="component" value="Chromosome"/>
</dbReference>
<dbReference type="AlphaFoldDB" id="A0A5B8UTS1"/>
<proteinExistence type="predicted"/>
<dbReference type="EMBL" id="CP042436">
    <property type="protein sequence ID" value="QEC62414.1"/>
    <property type="molecule type" value="Genomic_DNA"/>
</dbReference>
<evidence type="ECO:0000313" key="1">
    <source>
        <dbReference type="EMBL" id="QEC62414.1"/>
    </source>
</evidence>
<gene>
    <name evidence="1" type="ORF">FRZ54_07385</name>
</gene>
<dbReference type="OrthoDB" id="581720at2"/>
<keyword evidence="2" id="KW-1185">Reference proteome</keyword>
<dbReference type="RefSeq" id="WP_147030991.1">
    <property type="nucleotide sequence ID" value="NZ_CP042436.1"/>
</dbReference>